<comment type="caution">
    <text evidence="4">The sequence shown here is derived from an EMBL/GenBank/DDBJ whole genome shotgun (WGS) entry which is preliminary data.</text>
</comment>
<sequence length="313" mass="33181">MAGLNPNLCVLGDFAWDVLIRTNTELLKGGDTFGEVNLLPGGSAANVAVWAARCGVTPHFVGKVGRDRMGQLALEDLESEHVVPHLVESSANLTGSVAVFVDHTGERSMVSGHGADFFLLPSELPFEVIDAASHLHLTAWSFFTDPPRAAARAAALRAQRAGATLSFDPGSFQMINEMGVETFLSVTQDLGIDVFLPNKEEGEALTGKTDPVEIARDLDELYPSALVVLKLDAEGALVWQDGEAQRVSAVPSNLVDATGAGDSFAGAFLARYLNGVSAVESARFATRVSSWVIEHTGARPEMGPRLARIIASA</sequence>
<evidence type="ECO:0000256" key="2">
    <source>
        <dbReference type="ARBA" id="ARBA00022777"/>
    </source>
</evidence>
<feature type="domain" description="Carbohydrate kinase PfkB" evidence="3">
    <location>
        <begin position="7"/>
        <end position="299"/>
    </location>
</feature>
<evidence type="ECO:0000256" key="1">
    <source>
        <dbReference type="ARBA" id="ARBA00022679"/>
    </source>
</evidence>
<evidence type="ECO:0000259" key="3">
    <source>
        <dbReference type="Pfam" id="PF00294"/>
    </source>
</evidence>
<organism evidence="4 5">
    <name type="scientific">Ilumatobacter coccineus</name>
    <dbReference type="NCBI Taxonomy" id="467094"/>
    <lineage>
        <taxon>Bacteria</taxon>
        <taxon>Bacillati</taxon>
        <taxon>Actinomycetota</taxon>
        <taxon>Acidimicrobiia</taxon>
        <taxon>Acidimicrobiales</taxon>
        <taxon>Ilumatobacteraceae</taxon>
        <taxon>Ilumatobacter</taxon>
    </lineage>
</organism>
<dbReference type="InterPro" id="IPR029056">
    <property type="entry name" value="Ribokinase-like"/>
</dbReference>
<evidence type="ECO:0000313" key="5">
    <source>
        <dbReference type="Proteomes" id="UP000230914"/>
    </source>
</evidence>
<dbReference type="PANTHER" id="PTHR10584:SF167">
    <property type="entry name" value="PFKB DOMAIN PROTEIN"/>
    <property type="match status" value="1"/>
</dbReference>
<dbReference type="Proteomes" id="UP000230914">
    <property type="component" value="Unassembled WGS sequence"/>
</dbReference>
<keyword evidence="1" id="KW-0808">Transferase</keyword>
<dbReference type="GO" id="GO:0016301">
    <property type="term" value="F:kinase activity"/>
    <property type="evidence" value="ECO:0007669"/>
    <property type="project" value="UniProtKB-KW"/>
</dbReference>
<keyword evidence="2 4" id="KW-0418">Kinase</keyword>
<protein>
    <submittedName>
        <fullName evidence="4">Carbohydrate kinase family protein</fullName>
    </submittedName>
</protein>
<reference evidence="4 5" key="1">
    <citation type="submission" date="2017-10" db="EMBL/GenBank/DDBJ databases">
        <title>Novel microbial diversity and functional potential in the marine mammal oral microbiome.</title>
        <authorList>
            <person name="Dudek N.K."/>
            <person name="Sun C.L."/>
            <person name="Burstein D."/>
            <person name="Kantor R.S."/>
            <person name="Aliaga Goltsman D.S."/>
            <person name="Bik E.M."/>
            <person name="Thomas B.C."/>
            <person name="Banfield J.F."/>
            <person name="Relman D.A."/>
        </authorList>
    </citation>
    <scope>NUCLEOTIDE SEQUENCE [LARGE SCALE GENOMIC DNA]</scope>
    <source>
        <strain evidence="4">DOLJORAL78_61_10</strain>
    </source>
</reference>
<evidence type="ECO:0000313" key="4">
    <source>
        <dbReference type="EMBL" id="PIE32728.1"/>
    </source>
</evidence>
<dbReference type="AlphaFoldDB" id="A0A2G6KAL7"/>
<dbReference type="InterPro" id="IPR011611">
    <property type="entry name" value="PfkB_dom"/>
</dbReference>
<proteinExistence type="predicted"/>
<dbReference type="EMBL" id="PDSL01000043">
    <property type="protein sequence ID" value="PIE32728.1"/>
    <property type="molecule type" value="Genomic_DNA"/>
</dbReference>
<dbReference type="SUPFAM" id="SSF53613">
    <property type="entry name" value="Ribokinase-like"/>
    <property type="match status" value="1"/>
</dbReference>
<dbReference type="PANTHER" id="PTHR10584">
    <property type="entry name" value="SUGAR KINASE"/>
    <property type="match status" value="1"/>
</dbReference>
<dbReference type="Pfam" id="PF00294">
    <property type="entry name" value="PfkB"/>
    <property type="match status" value="1"/>
</dbReference>
<dbReference type="CDD" id="cd01166">
    <property type="entry name" value="KdgK"/>
    <property type="match status" value="1"/>
</dbReference>
<dbReference type="Gene3D" id="3.40.1190.20">
    <property type="match status" value="1"/>
</dbReference>
<accession>A0A2G6KAL7</accession>
<gene>
    <name evidence="4" type="ORF">CSA55_03030</name>
</gene>
<name>A0A2G6KAL7_9ACTN</name>